<feature type="compositionally biased region" description="Low complexity" evidence="1">
    <location>
        <begin position="99"/>
        <end position="109"/>
    </location>
</feature>
<feature type="region of interest" description="Disordered" evidence="1">
    <location>
        <begin position="1"/>
        <end position="44"/>
    </location>
</feature>
<organism evidence="3 4">
    <name type="scientific">Pseudonocardia petroleophila</name>
    <dbReference type="NCBI Taxonomy" id="37331"/>
    <lineage>
        <taxon>Bacteria</taxon>
        <taxon>Bacillati</taxon>
        <taxon>Actinomycetota</taxon>
        <taxon>Actinomycetes</taxon>
        <taxon>Pseudonocardiales</taxon>
        <taxon>Pseudonocardiaceae</taxon>
        <taxon>Pseudonocardia</taxon>
    </lineage>
</organism>
<feature type="region of interest" description="Disordered" evidence="1">
    <location>
        <begin position="64"/>
        <end position="109"/>
    </location>
</feature>
<dbReference type="RefSeq" id="WP_185721080.1">
    <property type="nucleotide sequence ID" value="NZ_BAAAWI010000001.1"/>
</dbReference>
<dbReference type="EMBL" id="CP060131">
    <property type="protein sequence ID" value="QNG54258.1"/>
    <property type="molecule type" value="Genomic_DNA"/>
</dbReference>
<gene>
    <name evidence="3" type="ORF">H6H00_10390</name>
</gene>
<dbReference type="Proteomes" id="UP000515728">
    <property type="component" value="Chromosome"/>
</dbReference>
<protein>
    <submittedName>
        <fullName evidence="3">Uncharacterized protein</fullName>
    </submittedName>
</protein>
<keyword evidence="2" id="KW-1133">Transmembrane helix</keyword>
<keyword evidence="2" id="KW-0472">Membrane</keyword>
<dbReference type="InterPro" id="IPR006311">
    <property type="entry name" value="TAT_signal"/>
</dbReference>
<feature type="compositionally biased region" description="Basic and acidic residues" evidence="1">
    <location>
        <begin position="80"/>
        <end position="93"/>
    </location>
</feature>
<dbReference type="KEGG" id="ppel:H6H00_10390"/>
<evidence type="ECO:0000313" key="3">
    <source>
        <dbReference type="EMBL" id="QNG54258.1"/>
    </source>
</evidence>
<dbReference type="AlphaFoldDB" id="A0A7G7MN97"/>
<keyword evidence="4" id="KW-1185">Reference proteome</keyword>
<evidence type="ECO:0000256" key="2">
    <source>
        <dbReference type="SAM" id="Phobius"/>
    </source>
</evidence>
<feature type="transmembrane region" description="Helical" evidence="2">
    <location>
        <begin position="45"/>
        <end position="65"/>
    </location>
</feature>
<proteinExistence type="predicted"/>
<evidence type="ECO:0000256" key="1">
    <source>
        <dbReference type="SAM" id="MobiDB-lite"/>
    </source>
</evidence>
<evidence type="ECO:0000313" key="4">
    <source>
        <dbReference type="Proteomes" id="UP000515728"/>
    </source>
</evidence>
<dbReference type="PROSITE" id="PS51318">
    <property type="entry name" value="TAT"/>
    <property type="match status" value="1"/>
</dbReference>
<name>A0A7G7MN97_9PSEU</name>
<reference evidence="3 4" key="1">
    <citation type="submission" date="2020-08" db="EMBL/GenBank/DDBJ databases">
        <authorList>
            <person name="Mo P."/>
        </authorList>
    </citation>
    <scope>NUCLEOTIDE SEQUENCE [LARGE SCALE GENOMIC DNA]</scope>
    <source>
        <strain evidence="3 4">CGMCC 4.1532</strain>
    </source>
</reference>
<sequence>MNSEQPASGSRWEPTAHDEQPTGAGAPAPEPVDTRPARPGRRRRALVAAAAAGLLLVGGAGGFAVGRATAPVGPPTSAQADRDGFRGPDRGFPDDDDAPALPGAAGPST</sequence>
<keyword evidence="2" id="KW-0812">Transmembrane</keyword>
<accession>A0A7G7MN97</accession>